<dbReference type="GO" id="GO:0003723">
    <property type="term" value="F:RNA binding"/>
    <property type="evidence" value="ECO:0007669"/>
    <property type="project" value="InterPro"/>
</dbReference>
<feature type="non-terminal residue" evidence="2">
    <location>
        <position position="1"/>
    </location>
</feature>
<dbReference type="eggNOG" id="KOG2141">
    <property type="taxonomic scope" value="Eukaryota"/>
</dbReference>
<feature type="non-terminal residue" evidence="2">
    <location>
        <position position="114"/>
    </location>
</feature>
<dbReference type="OMA" id="EMYMANS"/>
<dbReference type="InterPro" id="IPR003890">
    <property type="entry name" value="MIF4G-like_typ-3"/>
</dbReference>
<protein>
    <recommendedName>
        <fullName evidence="1">MIF4G domain-containing protein</fullName>
    </recommendedName>
</protein>
<dbReference type="InParanoid" id="A7SFV9"/>
<dbReference type="SUPFAM" id="SSF48371">
    <property type="entry name" value="ARM repeat"/>
    <property type="match status" value="1"/>
</dbReference>
<reference evidence="2 3" key="1">
    <citation type="journal article" date="2007" name="Science">
        <title>Sea anemone genome reveals ancestral eumetazoan gene repertoire and genomic organization.</title>
        <authorList>
            <person name="Putnam N.H."/>
            <person name="Srivastava M."/>
            <person name="Hellsten U."/>
            <person name="Dirks B."/>
            <person name="Chapman J."/>
            <person name="Salamov A."/>
            <person name="Terry A."/>
            <person name="Shapiro H."/>
            <person name="Lindquist E."/>
            <person name="Kapitonov V.V."/>
            <person name="Jurka J."/>
            <person name="Genikhovich G."/>
            <person name="Grigoriev I.V."/>
            <person name="Lucas S.M."/>
            <person name="Steele R.E."/>
            <person name="Finnerty J.R."/>
            <person name="Technau U."/>
            <person name="Martindale M.Q."/>
            <person name="Rokhsar D.S."/>
        </authorList>
    </citation>
    <scope>NUCLEOTIDE SEQUENCE [LARGE SCALE GENOMIC DNA]</scope>
    <source>
        <strain evidence="3">CH2 X CH6</strain>
    </source>
</reference>
<dbReference type="PANTHER" id="PTHR18034:SF4">
    <property type="entry name" value="NUCLEOLAR MIF4G DOMAIN-CONTAINING PROTEIN 1"/>
    <property type="match status" value="1"/>
</dbReference>
<dbReference type="Proteomes" id="UP000001593">
    <property type="component" value="Unassembled WGS sequence"/>
</dbReference>
<keyword evidence="3" id="KW-1185">Reference proteome</keyword>
<evidence type="ECO:0000313" key="3">
    <source>
        <dbReference type="Proteomes" id="UP000001593"/>
    </source>
</evidence>
<proteinExistence type="predicted"/>
<dbReference type="STRING" id="45351.A7SFV9"/>
<organism evidence="2 3">
    <name type="scientific">Nematostella vectensis</name>
    <name type="common">Starlet sea anemone</name>
    <dbReference type="NCBI Taxonomy" id="45351"/>
    <lineage>
        <taxon>Eukaryota</taxon>
        <taxon>Metazoa</taxon>
        <taxon>Cnidaria</taxon>
        <taxon>Anthozoa</taxon>
        <taxon>Hexacorallia</taxon>
        <taxon>Actiniaria</taxon>
        <taxon>Edwardsiidae</taxon>
        <taxon>Nematostella</taxon>
    </lineage>
</organism>
<dbReference type="InterPro" id="IPR016024">
    <property type="entry name" value="ARM-type_fold"/>
</dbReference>
<feature type="domain" description="MIF4G" evidence="1">
    <location>
        <begin position="20"/>
        <end position="113"/>
    </location>
</feature>
<dbReference type="Pfam" id="PF02854">
    <property type="entry name" value="MIF4G"/>
    <property type="match status" value="1"/>
</dbReference>
<evidence type="ECO:0000259" key="1">
    <source>
        <dbReference type="Pfam" id="PF02854"/>
    </source>
</evidence>
<gene>
    <name evidence="2" type="ORF">NEMVEDRAFT_v1g28532</name>
</gene>
<dbReference type="PhylomeDB" id="A7SFV9"/>
<accession>A7SFV9</accession>
<dbReference type="KEGG" id="nve:5508935"/>
<dbReference type="EMBL" id="DS469647">
    <property type="protein sequence ID" value="EDO37397.1"/>
    <property type="molecule type" value="Genomic_DNA"/>
</dbReference>
<evidence type="ECO:0000313" key="2">
    <source>
        <dbReference type="EMBL" id="EDO37397.1"/>
    </source>
</evidence>
<name>A7SFV9_NEMVE</name>
<dbReference type="PANTHER" id="PTHR18034">
    <property type="entry name" value="CELL CYCLE CONTROL PROTEIN CWF22-RELATED"/>
    <property type="match status" value="1"/>
</dbReference>
<dbReference type="InterPro" id="IPR050781">
    <property type="entry name" value="CWC22_splicing_factor"/>
</dbReference>
<dbReference type="HOGENOM" id="CLU_2127300_0_0_1"/>
<dbReference type="AlphaFoldDB" id="A7SFV9"/>
<sequence>DMNELLTDLISGSCITPSLMPSKLLMEHCLLISILNSNIGMEVGAFFTQKMAQLFDSFHKTPSDGKEIFNVVSLFTHLYNFKVVDSGLIYDIIRHLSRSFLERDIEMLLLIIKS</sequence>
<dbReference type="Gene3D" id="1.25.40.180">
    <property type="match status" value="1"/>
</dbReference>
<dbReference type="OrthoDB" id="10260961at2759"/>